<dbReference type="SUPFAM" id="SSF56349">
    <property type="entry name" value="DNA breaking-rejoining enzymes"/>
    <property type="match status" value="1"/>
</dbReference>
<dbReference type="GO" id="GO:0015074">
    <property type="term" value="P:DNA integration"/>
    <property type="evidence" value="ECO:0007669"/>
    <property type="project" value="InterPro"/>
</dbReference>
<organism evidence="3">
    <name type="scientific">marine sediment metagenome</name>
    <dbReference type="NCBI Taxonomy" id="412755"/>
    <lineage>
        <taxon>unclassified sequences</taxon>
        <taxon>metagenomes</taxon>
        <taxon>ecological metagenomes</taxon>
    </lineage>
</organism>
<keyword evidence="1" id="KW-0233">DNA recombination</keyword>
<name>A0A0F9T5M6_9ZZZZ</name>
<feature type="domain" description="Integrase catalytic" evidence="2">
    <location>
        <begin position="145"/>
        <end position="272"/>
    </location>
</feature>
<evidence type="ECO:0000256" key="1">
    <source>
        <dbReference type="ARBA" id="ARBA00023172"/>
    </source>
</evidence>
<protein>
    <recommendedName>
        <fullName evidence="2">Integrase catalytic domain-containing protein</fullName>
    </recommendedName>
</protein>
<dbReference type="GO" id="GO:0003677">
    <property type="term" value="F:DNA binding"/>
    <property type="evidence" value="ECO:0007669"/>
    <property type="project" value="InterPro"/>
</dbReference>
<reference evidence="3" key="1">
    <citation type="journal article" date="2015" name="Nature">
        <title>Complex archaea that bridge the gap between prokaryotes and eukaryotes.</title>
        <authorList>
            <person name="Spang A."/>
            <person name="Saw J.H."/>
            <person name="Jorgensen S.L."/>
            <person name="Zaremba-Niedzwiedzka K."/>
            <person name="Martijn J."/>
            <person name="Lind A.E."/>
            <person name="van Eijk R."/>
            <person name="Schleper C."/>
            <person name="Guy L."/>
            <person name="Ettema T.J."/>
        </authorList>
    </citation>
    <scope>NUCLEOTIDE SEQUENCE</scope>
</reference>
<dbReference type="Gene3D" id="1.10.443.10">
    <property type="entry name" value="Intergrase catalytic core"/>
    <property type="match status" value="1"/>
</dbReference>
<evidence type="ECO:0000313" key="3">
    <source>
        <dbReference type="EMBL" id="KKN76535.1"/>
    </source>
</evidence>
<dbReference type="GO" id="GO:0006310">
    <property type="term" value="P:DNA recombination"/>
    <property type="evidence" value="ECO:0007669"/>
    <property type="project" value="UniProtKB-KW"/>
</dbReference>
<dbReference type="InterPro" id="IPR024456">
    <property type="entry name" value="Integrase_catalytic_putative"/>
</dbReference>
<dbReference type="InterPro" id="IPR011010">
    <property type="entry name" value="DNA_brk_join_enz"/>
</dbReference>
<dbReference type="InterPro" id="IPR013762">
    <property type="entry name" value="Integrase-like_cat_sf"/>
</dbReference>
<comment type="caution">
    <text evidence="3">The sequence shown here is derived from an EMBL/GenBank/DDBJ whole genome shotgun (WGS) entry which is preliminary data.</text>
</comment>
<dbReference type="AlphaFoldDB" id="A0A0F9T5M6"/>
<accession>A0A0F9T5M6</accession>
<sequence length="320" mass="36683">MAVPKGYSGWSLRKRNFGYGRRLAYAALSALSDKYGCHDHFQTRHSHHARFANFVRWIKEHYEVKDARKISKEHISAYEKYLVESVTDGTYSIHYAQNLLSTLNVVMSCMRHDRRLYTSPSKLVGKRTNIRQTEPQGERFEDVVRAANDMKQAKNPRAAAVLLLAKAFGMRVREAALADLLRLYREANENGACRILEGTKGGRQSDDREIPMGKPQWQALKYAIQHSPEGSTNLLHKDETYQFFKHRVIDPARLTIKAHGLISYREMRAAFSIDSYEDESGHPAPIKKRPVNLEAHLRGLMITSKRLGHNRPYVSRGYVG</sequence>
<gene>
    <name evidence="3" type="ORF">LCGC14_0369060</name>
</gene>
<dbReference type="EMBL" id="LAZR01000294">
    <property type="protein sequence ID" value="KKN76535.1"/>
    <property type="molecule type" value="Genomic_DNA"/>
</dbReference>
<evidence type="ECO:0000259" key="2">
    <source>
        <dbReference type="Pfam" id="PF12835"/>
    </source>
</evidence>
<proteinExistence type="predicted"/>
<dbReference type="Pfam" id="PF12835">
    <property type="entry name" value="Integrase_1"/>
    <property type="match status" value="1"/>
</dbReference>